<evidence type="ECO:0000313" key="2">
    <source>
        <dbReference type="EMBL" id="TSD54510.1"/>
    </source>
</evidence>
<keyword evidence="1" id="KW-1133">Transmembrane helix</keyword>
<organism evidence="2 3">
    <name type="scientific">Aeromicrobium piscarium</name>
    <dbReference type="NCBI Taxonomy" id="2590901"/>
    <lineage>
        <taxon>Bacteria</taxon>
        <taxon>Bacillati</taxon>
        <taxon>Actinomycetota</taxon>
        <taxon>Actinomycetes</taxon>
        <taxon>Propionibacteriales</taxon>
        <taxon>Nocardioidaceae</taxon>
        <taxon>Aeromicrobium</taxon>
    </lineage>
</organism>
<dbReference type="AlphaFoldDB" id="A0A554RKB3"/>
<sequence>MALLKRNRVVDPDAPGVRGPARIARQSSDFAGVRAGDVVVIDLPDLEVQDAEVLVAREVAAVVNVAPSSTGRYPNLGPQVLTSAGIHLVDDVGEGLFARLRSGEQVRVEGSAVFRGEELLATGIEMTGERISEGLTQASTELSNRLDSVTANASDQLRRERAMLFEGARIPRLQQSGRGRAAVIVADTFDVEDDLKGMRRFIRDNDPLLIGVGKGGDVIAGLGLVPHVVIGTDEQLTNSSIDKAREAVVVSPAGRLDHPERFEQHGTNAMVFAASGASEDLAILLADHNDADVIVLAGAPPTLVALLERDTADVGSAFVARLKAGTKVVDAKAVRFFAVQRLTWLVPFLLLLAGVVAVIAAVLTTPAGQVWWTDLRDLVGSGISWIEGLFS</sequence>
<dbReference type="EMBL" id="VLNT01000025">
    <property type="protein sequence ID" value="TSD54510.1"/>
    <property type="molecule type" value="Genomic_DNA"/>
</dbReference>
<dbReference type="InterPro" id="IPR047795">
    <property type="entry name" value="Put_SteA-like"/>
</dbReference>
<evidence type="ECO:0000313" key="3">
    <source>
        <dbReference type="Proteomes" id="UP000316988"/>
    </source>
</evidence>
<gene>
    <name evidence="2" type="ORF">FNM00_17335</name>
</gene>
<protein>
    <recommendedName>
        <fullName evidence="4">SteA-like C-terminal domain-containing protein</fullName>
    </recommendedName>
</protein>
<dbReference type="OrthoDB" id="5169996at2"/>
<dbReference type="Proteomes" id="UP000316988">
    <property type="component" value="Unassembled WGS sequence"/>
</dbReference>
<dbReference type="NCBIfam" id="NF040608">
    <property type="entry name" value="division_SteA"/>
    <property type="match status" value="1"/>
</dbReference>
<reference evidence="2 3" key="1">
    <citation type="submission" date="2019-07" db="EMBL/GenBank/DDBJ databases">
        <authorList>
            <person name="Zhao L.H."/>
        </authorList>
    </citation>
    <scope>NUCLEOTIDE SEQUENCE [LARGE SCALE GENOMIC DNA]</scope>
    <source>
        <strain evidence="2 3">Co35</strain>
    </source>
</reference>
<proteinExistence type="predicted"/>
<name>A0A554RKB3_9ACTN</name>
<keyword evidence="1" id="KW-0472">Membrane</keyword>
<evidence type="ECO:0008006" key="4">
    <source>
        <dbReference type="Google" id="ProtNLM"/>
    </source>
</evidence>
<accession>A0A554RKB3</accession>
<keyword evidence="1" id="KW-0812">Transmembrane</keyword>
<comment type="caution">
    <text evidence="2">The sequence shown here is derived from an EMBL/GenBank/DDBJ whole genome shotgun (WGS) entry which is preliminary data.</text>
</comment>
<feature type="transmembrane region" description="Helical" evidence="1">
    <location>
        <begin position="342"/>
        <end position="363"/>
    </location>
</feature>
<evidence type="ECO:0000256" key="1">
    <source>
        <dbReference type="SAM" id="Phobius"/>
    </source>
</evidence>
<keyword evidence="3" id="KW-1185">Reference proteome</keyword>
<dbReference type="RefSeq" id="WP_143914794.1">
    <property type="nucleotide sequence ID" value="NZ_VLNT01000025.1"/>
</dbReference>